<dbReference type="EMBL" id="JH159156">
    <property type="protein sequence ID" value="EGZ12875.1"/>
    <property type="molecule type" value="Genomic_DNA"/>
</dbReference>
<evidence type="ECO:0000256" key="1">
    <source>
        <dbReference type="ARBA" id="ARBA00022857"/>
    </source>
</evidence>
<feature type="compositionally biased region" description="Basic residues" evidence="4">
    <location>
        <begin position="440"/>
        <end position="453"/>
    </location>
</feature>
<keyword evidence="3" id="KW-0694">RNA-binding</keyword>
<dbReference type="Gene3D" id="3.40.50.720">
    <property type="entry name" value="NAD(P)-binding Rossmann-like Domain"/>
    <property type="match status" value="1"/>
</dbReference>
<sequence length="570" mass="60251">MSAKTVLITGSNRGIGLAFTKHFVANGWKVIAAARDPQSAIDLKLEKVVQIDTSDESSIKAAAELLKGEPIDLLINNAGIGGGGGIDQTTKTEMMKQFEVNTVGPFLVTRAFLPNLKLAVDQKGSATVGHVSSRMGSIADNGSGGMYCYALLLSSSILLGLTLLLSLLATPPLRQRLQPEPIPNMYGYRASKTALNMVNSSLATDLKDEKIIALALHPGYVVTRMTGQTTPEDSVAGLTKIVAEATPEDSGKFFHFNGSGLLCSMASPSRNSRSRSRSPAQSPSRRSSSRNARKGSASRSRSAPRSRSRSASNARSPADAKRSSSSKPEPKPVSLRVENLTRNVNADHLREIFGKFGLVVRVDMAVPRGKASAVVVFASQQDADSAKDHMHDGWLDGNKLRVLPDAPRPEPNNRRRVSLSPRSRSRRGGRGRSPSPTARSRQRSPPRGARGRRGVSPFRGRSRSRSRSFGNNRRGGRSRSRSPAFRRRGASPFRAPVEAGAEASAGAAAAASVAHVGEVAVEVQVAAGSEVGEEASAAEVAAEAPVVDAVDAAAPAAAEAAAAAEDKRCF</sequence>
<evidence type="ECO:0000256" key="3">
    <source>
        <dbReference type="PROSITE-ProRule" id="PRU00176"/>
    </source>
</evidence>
<dbReference type="Proteomes" id="UP000002640">
    <property type="component" value="Unassembled WGS sequence"/>
</dbReference>
<dbReference type="KEGG" id="psoj:PHYSODRAFT_257219"/>
<keyword evidence="5" id="KW-0472">Membrane</keyword>
<dbReference type="AlphaFoldDB" id="G4ZTB1"/>
<dbReference type="InterPro" id="IPR035979">
    <property type="entry name" value="RBD_domain_sf"/>
</dbReference>
<keyword evidence="2" id="KW-0560">Oxidoreductase</keyword>
<dbReference type="SMR" id="G4ZTB1"/>
<dbReference type="SUPFAM" id="SSF54928">
    <property type="entry name" value="RNA-binding domain, RBD"/>
    <property type="match status" value="1"/>
</dbReference>
<dbReference type="RefSeq" id="XP_009530304.1">
    <property type="nucleotide sequence ID" value="XM_009532009.1"/>
</dbReference>
<dbReference type="GeneID" id="20638843"/>
<dbReference type="InterPro" id="IPR000504">
    <property type="entry name" value="RRM_dom"/>
</dbReference>
<dbReference type="InterPro" id="IPR051468">
    <property type="entry name" value="Fungal_SecMetab_SDRs"/>
</dbReference>
<keyword evidence="5" id="KW-0812">Transmembrane</keyword>
<dbReference type="Gene3D" id="3.30.70.330">
    <property type="match status" value="1"/>
</dbReference>
<evidence type="ECO:0000259" key="6">
    <source>
        <dbReference type="PROSITE" id="PS50102"/>
    </source>
</evidence>
<evidence type="ECO:0000313" key="7">
    <source>
        <dbReference type="EMBL" id="EGZ12875.1"/>
    </source>
</evidence>
<organism evidence="7 8">
    <name type="scientific">Phytophthora sojae (strain P6497)</name>
    <name type="common">Soybean stem and root rot agent</name>
    <name type="synonym">Phytophthora megasperma f. sp. glycines</name>
    <dbReference type="NCBI Taxonomy" id="1094619"/>
    <lineage>
        <taxon>Eukaryota</taxon>
        <taxon>Sar</taxon>
        <taxon>Stramenopiles</taxon>
        <taxon>Oomycota</taxon>
        <taxon>Peronosporomycetes</taxon>
        <taxon>Peronosporales</taxon>
        <taxon>Peronosporaceae</taxon>
        <taxon>Phytophthora</taxon>
    </lineage>
</organism>
<dbReference type="InterPro" id="IPR012677">
    <property type="entry name" value="Nucleotide-bd_a/b_plait_sf"/>
</dbReference>
<keyword evidence="8" id="KW-1185">Reference proteome</keyword>
<dbReference type="InParanoid" id="G4ZTB1"/>
<keyword evidence="5" id="KW-1133">Transmembrane helix</keyword>
<dbReference type="SMART" id="SM00360">
    <property type="entry name" value="RRM"/>
    <property type="match status" value="1"/>
</dbReference>
<evidence type="ECO:0000256" key="2">
    <source>
        <dbReference type="ARBA" id="ARBA00023002"/>
    </source>
</evidence>
<proteinExistence type="predicted"/>
<reference evidence="7 8" key="1">
    <citation type="journal article" date="2006" name="Science">
        <title>Phytophthora genome sequences uncover evolutionary origins and mechanisms of pathogenesis.</title>
        <authorList>
            <person name="Tyler B.M."/>
            <person name="Tripathy S."/>
            <person name="Zhang X."/>
            <person name="Dehal P."/>
            <person name="Jiang R.H."/>
            <person name="Aerts A."/>
            <person name="Arredondo F.D."/>
            <person name="Baxter L."/>
            <person name="Bensasson D."/>
            <person name="Beynon J.L."/>
            <person name="Chapman J."/>
            <person name="Damasceno C.M."/>
            <person name="Dorrance A.E."/>
            <person name="Dou D."/>
            <person name="Dickerman A.W."/>
            <person name="Dubchak I.L."/>
            <person name="Garbelotto M."/>
            <person name="Gijzen M."/>
            <person name="Gordon S.G."/>
            <person name="Govers F."/>
            <person name="Grunwald N.J."/>
            <person name="Huang W."/>
            <person name="Ivors K.L."/>
            <person name="Jones R.W."/>
            <person name="Kamoun S."/>
            <person name="Krampis K."/>
            <person name="Lamour K.H."/>
            <person name="Lee M.K."/>
            <person name="McDonald W.H."/>
            <person name="Medina M."/>
            <person name="Meijer H.J."/>
            <person name="Nordberg E.K."/>
            <person name="Maclean D.J."/>
            <person name="Ospina-Giraldo M.D."/>
            <person name="Morris P.F."/>
            <person name="Phuntumart V."/>
            <person name="Putnam N.H."/>
            <person name="Rash S."/>
            <person name="Rose J.K."/>
            <person name="Sakihama Y."/>
            <person name="Salamov A.A."/>
            <person name="Savidor A."/>
            <person name="Scheuring C.F."/>
            <person name="Smith B.M."/>
            <person name="Sobral B.W."/>
            <person name="Terry A."/>
            <person name="Torto-Alalibo T.A."/>
            <person name="Win J."/>
            <person name="Xu Z."/>
            <person name="Zhang H."/>
            <person name="Grigoriev I.V."/>
            <person name="Rokhsar D.S."/>
            <person name="Boore J.L."/>
        </authorList>
    </citation>
    <scope>NUCLEOTIDE SEQUENCE [LARGE SCALE GENOMIC DNA]</scope>
    <source>
        <strain evidence="7 8">P6497</strain>
    </source>
</reference>
<dbReference type="PANTHER" id="PTHR43544">
    <property type="entry name" value="SHORT-CHAIN DEHYDROGENASE/REDUCTASE"/>
    <property type="match status" value="1"/>
</dbReference>
<dbReference type="GO" id="GO:0003723">
    <property type="term" value="F:RNA binding"/>
    <property type="evidence" value="ECO:0007669"/>
    <property type="project" value="UniProtKB-UniRule"/>
</dbReference>
<name>G4ZTB1_PHYSP</name>
<dbReference type="InterPro" id="IPR036291">
    <property type="entry name" value="NAD(P)-bd_dom_sf"/>
</dbReference>
<feature type="domain" description="RRM" evidence="6">
    <location>
        <begin position="333"/>
        <end position="407"/>
    </location>
</feature>
<feature type="region of interest" description="Disordered" evidence="4">
    <location>
        <begin position="265"/>
        <end position="337"/>
    </location>
</feature>
<dbReference type="Pfam" id="PF00106">
    <property type="entry name" value="adh_short"/>
    <property type="match status" value="2"/>
</dbReference>
<dbReference type="CDD" id="cd05325">
    <property type="entry name" value="carb_red_sniffer_like_SDR_c"/>
    <property type="match status" value="1"/>
</dbReference>
<evidence type="ECO:0000313" key="8">
    <source>
        <dbReference type="Proteomes" id="UP000002640"/>
    </source>
</evidence>
<dbReference type="GO" id="GO:0005737">
    <property type="term" value="C:cytoplasm"/>
    <property type="evidence" value="ECO:0007669"/>
    <property type="project" value="TreeGrafter"/>
</dbReference>
<feature type="region of interest" description="Disordered" evidence="4">
    <location>
        <begin position="387"/>
        <end position="493"/>
    </location>
</feature>
<evidence type="ECO:0000256" key="4">
    <source>
        <dbReference type="SAM" id="MobiDB-lite"/>
    </source>
</evidence>
<dbReference type="InterPro" id="IPR002347">
    <property type="entry name" value="SDR_fam"/>
</dbReference>
<dbReference type="PROSITE" id="PS50102">
    <property type="entry name" value="RRM"/>
    <property type="match status" value="1"/>
</dbReference>
<gene>
    <name evidence="7" type="ORF">PHYSODRAFT_257219</name>
</gene>
<dbReference type="PANTHER" id="PTHR43544:SF7">
    <property type="entry name" value="NADB-LER2"/>
    <property type="match status" value="1"/>
</dbReference>
<dbReference type="GO" id="GO:0016491">
    <property type="term" value="F:oxidoreductase activity"/>
    <property type="evidence" value="ECO:0007669"/>
    <property type="project" value="UniProtKB-KW"/>
</dbReference>
<accession>G4ZTB1</accession>
<feature type="compositionally biased region" description="Low complexity" evidence="4">
    <location>
        <begin position="309"/>
        <end position="327"/>
    </location>
</feature>
<protein>
    <recommendedName>
        <fullName evidence="6">RRM domain-containing protein</fullName>
    </recommendedName>
</protein>
<feature type="compositionally biased region" description="Low complexity" evidence="4">
    <location>
        <begin position="266"/>
        <end position="286"/>
    </location>
</feature>
<evidence type="ECO:0000256" key="5">
    <source>
        <dbReference type="SAM" id="Phobius"/>
    </source>
</evidence>
<dbReference type="Pfam" id="PF00076">
    <property type="entry name" value="RRM_1"/>
    <property type="match status" value="1"/>
</dbReference>
<dbReference type="PRINTS" id="PR00081">
    <property type="entry name" value="GDHRDH"/>
</dbReference>
<dbReference type="PRINTS" id="PR00080">
    <property type="entry name" value="SDRFAMILY"/>
</dbReference>
<feature type="transmembrane region" description="Helical" evidence="5">
    <location>
        <begin position="147"/>
        <end position="169"/>
    </location>
</feature>
<feature type="compositionally biased region" description="Basic residues" evidence="4">
    <location>
        <begin position="474"/>
        <end position="489"/>
    </location>
</feature>
<keyword evidence="1" id="KW-0521">NADP</keyword>
<dbReference type="SUPFAM" id="SSF51735">
    <property type="entry name" value="NAD(P)-binding Rossmann-fold domains"/>
    <property type="match status" value="1"/>
</dbReference>